<gene>
    <name evidence="1" type="ORF">PAPOLLO_LOCUS720</name>
</gene>
<keyword evidence="2" id="KW-1185">Reference proteome</keyword>
<reference evidence="1" key="1">
    <citation type="submission" date="2021-04" db="EMBL/GenBank/DDBJ databases">
        <authorList>
            <person name="Tunstrom K."/>
        </authorList>
    </citation>
    <scope>NUCLEOTIDE SEQUENCE</scope>
</reference>
<sequence>MVLLVEEICSLLEYHADRDKVVSLVSYALKLWGATTKSPPLLTASVRIAGARATLRLFDDAAALRAMIRYGFGKQVSKMAPTRSRGEKRGQLWTEEGLKAAMNAVQRG</sequence>
<dbReference type="OrthoDB" id="10005898at2759"/>
<dbReference type="EMBL" id="CAJQZP010000031">
    <property type="protein sequence ID" value="CAG4933803.1"/>
    <property type="molecule type" value="Genomic_DNA"/>
</dbReference>
<dbReference type="Proteomes" id="UP000691718">
    <property type="component" value="Unassembled WGS sequence"/>
</dbReference>
<proteinExistence type="predicted"/>
<comment type="caution">
    <text evidence="1">The sequence shown here is derived from an EMBL/GenBank/DDBJ whole genome shotgun (WGS) entry which is preliminary data.</text>
</comment>
<organism evidence="1 2">
    <name type="scientific">Parnassius apollo</name>
    <name type="common">Apollo butterfly</name>
    <name type="synonym">Papilio apollo</name>
    <dbReference type="NCBI Taxonomy" id="110799"/>
    <lineage>
        <taxon>Eukaryota</taxon>
        <taxon>Metazoa</taxon>
        <taxon>Ecdysozoa</taxon>
        <taxon>Arthropoda</taxon>
        <taxon>Hexapoda</taxon>
        <taxon>Insecta</taxon>
        <taxon>Pterygota</taxon>
        <taxon>Neoptera</taxon>
        <taxon>Endopterygota</taxon>
        <taxon>Lepidoptera</taxon>
        <taxon>Glossata</taxon>
        <taxon>Ditrysia</taxon>
        <taxon>Papilionoidea</taxon>
        <taxon>Papilionidae</taxon>
        <taxon>Parnassiinae</taxon>
        <taxon>Parnassini</taxon>
        <taxon>Parnassius</taxon>
        <taxon>Parnassius</taxon>
    </lineage>
</organism>
<protein>
    <submittedName>
        <fullName evidence="1">(apollo) hypothetical protein</fullName>
    </submittedName>
</protein>
<evidence type="ECO:0000313" key="1">
    <source>
        <dbReference type="EMBL" id="CAG4933803.1"/>
    </source>
</evidence>
<dbReference type="AlphaFoldDB" id="A0A8S3W0R2"/>
<accession>A0A8S3W0R2</accession>
<name>A0A8S3W0R2_PARAO</name>
<evidence type="ECO:0000313" key="2">
    <source>
        <dbReference type="Proteomes" id="UP000691718"/>
    </source>
</evidence>